<dbReference type="Proteomes" id="UP000547510">
    <property type="component" value="Unassembled WGS sequence"/>
</dbReference>
<feature type="compositionally biased region" description="Polar residues" evidence="1">
    <location>
        <begin position="63"/>
        <end position="75"/>
    </location>
</feature>
<accession>A0A841CQP8</accession>
<protein>
    <submittedName>
        <fullName evidence="2">Uncharacterized protein</fullName>
    </submittedName>
</protein>
<comment type="caution">
    <text evidence="2">The sequence shown here is derived from an EMBL/GenBank/DDBJ whole genome shotgun (WGS) entry which is preliminary data.</text>
</comment>
<dbReference type="AlphaFoldDB" id="A0A841CQP8"/>
<name>A0A841CQP8_9PSEU</name>
<organism evidence="2 3">
    <name type="scientific">Saccharothrix tamanrassetensis</name>
    <dbReference type="NCBI Taxonomy" id="1051531"/>
    <lineage>
        <taxon>Bacteria</taxon>
        <taxon>Bacillati</taxon>
        <taxon>Actinomycetota</taxon>
        <taxon>Actinomycetes</taxon>
        <taxon>Pseudonocardiales</taxon>
        <taxon>Pseudonocardiaceae</taxon>
        <taxon>Saccharothrix</taxon>
    </lineage>
</organism>
<feature type="region of interest" description="Disordered" evidence="1">
    <location>
        <begin position="27"/>
        <end position="109"/>
    </location>
</feature>
<evidence type="ECO:0000313" key="2">
    <source>
        <dbReference type="EMBL" id="MBB5958377.1"/>
    </source>
</evidence>
<keyword evidence="3" id="KW-1185">Reference proteome</keyword>
<dbReference type="EMBL" id="JACHJN010000008">
    <property type="protein sequence ID" value="MBB5958377.1"/>
    <property type="molecule type" value="Genomic_DNA"/>
</dbReference>
<evidence type="ECO:0000313" key="3">
    <source>
        <dbReference type="Proteomes" id="UP000547510"/>
    </source>
</evidence>
<gene>
    <name evidence="2" type="ORF">FHS29_004985</name>
</gene>
<evidence type="ECO:0000256" key="1">
    <source>
        <dbReference type="SAM" id="MobiDB-lite"/>
    </source>
</evidence>
<feature type="compositionally biased region" description="Low complexity" evidence="1">
    <location>
        <begin position="27"/>
        <end position="42"/>
    </location>
</feature>
<proteinExistence type="predicted"/>
<reference evidence="2 3" key="1">
    <citation type="submission" date="2020-08" db="EMBL/GenBank/DDBJ databases">
        <title>Genomic Encyclopedia of Type Strains, Phase III (KMG-III): the genomes of soil and plant-associated and newly described type strains.</title>
        <authorList>
            <person name="Whitman W."/>
        </authorList>
    </citation>
    <scope>NUCLEOTIDE SEQUENCE [LARGE SCALE GENOMIC DNA]</scope>
    <source>
        <strain evidence="2 3">CECT 8640</strain>
    </source>
</reference>
<sequence length="289" mass="30241">MASRRSPSCAGRSLACSPARRHLPDAACPPLACSPPLLTARQPLPPATRPLATPLSAGHQSDVHASTGDTSTGESSAACPTARRARQPGVPDSPACPTARRGRWPPRTDVPVLAGAQRVASRSGDSCGGSRKPLHRWSRRASDEFDVDSSASLRPALLPLAVSAFRLDPPCGASRACVTTRDRVAPPTLGRPWLVLGSRWWSVSALVCPLWSVLLGLWPVACDLRPATCGACRLSAAASAAAVRPLRSVACPRSACTLPAAPPPSHPATKSVSRKCPEGLDLRLVRPIE</sequence>